<evidence type="ECO:0000256" key="3">
    <source>
        <dbReference type="ARBA" id="ARBA00023187"/>
    </source>
</evidence>
<reference evidence="7" key="1">
    <citation type="submission" date="2022-07" db="EMBL/GenBank/DDBJ databases">
        <title>Phylogenomic reconstructions and comparative analyses of Kickxellomycotina fungi.</title>
        <authorList>
            <person name="Reynolds N.K."/>
            <person name="Stajich J.E."/>
            <person name="Barry K."/>
            <person name="Grigoriev I.V."/>
            <person name="Crous P."/>
            <person name="Smith M.E."/>
        </authorList>
    </citation>
    <scope>NUCLEOTIDE SEQUENCE</scope>
    <source>
        <strain evidence="7">CBS 109367</strain>
    </source>
</reference>
<dbReference type="PANTHER" id="PTHR14212">
    <property type="entry name" value="U4/U6-ASSOCIATED RNA SPLICING FACTOR-RELATED"/>
    <property type="match status" value="1"/>
</dbReference>
<evidence type="ECO:0000259" key="5">
    <source>
        <dbReference type="Pfam" id="PF06544"/>
    </source>
</evidence>
<keyword evidence="4" id="KW-0539">Nucleus</keyword>
<dbReference type="Pfam" id="PF08572">
    <property type="entry name" value="PRP3"/>
    <property type="match status" value="1"/>
</dbReference>
<dbReference type="EMBL" id="JANBTX010000228">
    <property type="protein sequence ID" value="KAJ2684187.1"/>
    <property type="molecule type" value="Genomic_DNA"/>
</dbReference>
<comment type="caution">
    <text evidence="7">The sequence shown here is derived from an EMBL/GenBank/DDBJ whole genome shotgun (WGS) entry which is preliminary data.</text>
</comment>
<dbReference type="AlphaFoldDB" id="A0A9W8L325"/>
<dbReference type="Pfam" id="PF06544">
    <property type="entry name" value="Prp3_C"/>
    <property type="match status" value="1"/>
</dbReference>
<dbReference type="OrthoDB" id="10264544at2759"/>
<dbReference type="Proteomes" id="UP001151516">
    <property type="component" value="Unassembled WGS sequence"/>
</dbReference>
<feature type="domain" description="Pre-mRNA-splicing factor 3" evidence="6">
    <location>
        <begin position="131"/>
        <end position="344"/>
    </location>
</feature>
<name>A0A9W8L325_9FUNG</name>
<evidence type="ECO:0000256" key="1">
    <source>
        <dbReference type="ARBA" id="ARBA00004123"/>
    </source>
</evidence>
<comment type="subcellular location">
    <subcellularLocation>
        <location evidence="1">Nucleus</location>
    </subcellularLocation>
</comment>
<organism evidence="7 8">
    <name type="scientific">Coemansia spiralis</name>
    <dbReference type="NCBI Taxonomy" id="417178"/>
    <lineage>
        <taxon>Eukaryota</taxon>
        <taxon>Fungi</taxon>
        <taxon>Fungi incertae sedis</taxon>
        <taxon>Zoopagomycota</taxon>
        <taxon>Kickxellomycotina</taxon>
        <taxon>Kickxellomycetes</taxon>
        <taxon>Kickxellales</taxon>
        <taxon>Kickxellaceae</taxon>
        <taxon>Coemansia</taxon>
    </lineage>
</organism>
<dbReference type="CDD" id="cd24162">
    <property type="entry name" value="Prp3_C"/>
    <property type="match status" value="1"/>
</dbReference>
<keyword evidence="2" id="KW-0507">mRNA processing</keyword>
<keyword evidence="8" id="KW-1185">Reference proteome</keyword>
<gene>
    <name evidence="7" type="primary">prp3</name>
    <name evidence="7" type="ORF">IWW39_005065</name>
</gene>
<feature type="domain" description="Small nuclear ribonucleoprotein Prp3 C-terminal" evidence="5">
    <location>
        <begin position="367"/>
        <end position="497"/>
    </location>
</feature>
<dbReference type="InterPro" id="IPR027104">
    <property type="entry name" value="Prp3"/>
</dbReference>
<evidence type="ECO:0000313" key="7">
    <source>
        <dbReference type="EMBL" id="KAJ2684187.1"/>
    </source>
</evidence>
<dbReference type="InterPro" id="IPR013881">
    <property type="entry name" value="Pre-mRNA_splic_Prp3_dom"/>
</dbReference>
<keyword evidence="3" id="KW-0508">mRNA splicing</keyword>
<evidence type="ECO:0000259" key="6">
    <source>
        <dbReference type="Pfam" id="PF08572"/>
    </source>
</evidence>
<accession>A0A9W8L325</accession>
<evidence type="ECO:0000256" key="2">
    <source>
        <dbReference type="ARBA" id="ARBA00022664"/>
    </source>
</evidence>
<dbReference type="PANTHER" id="PTHR14212:SF0">
    <property type="entry name" value="U4_U6 SMALL NUCLEAR RIBONUCLEOPROTEIN PRP3"/>
    <property type="match status" value="1"/>
</dbReference>
<dbReference type="InterPro" id="IPR010541">
    <property type="entry name" value="Prp3_C"/>
</dbReference>
<dbReference type="GO" id="GO:0046540">
    <property type="term" value="C:U4/U6 x U5 tri-snRNP complex"/>
    <property type="evidence" value="ECO:0007669"/>
    <property type="project" value="InterPro"/>
</dbReference>
<sequence>MDMLIAKKRAEVMARLASMKLPGGVGAAPIPAPAPVSAAVSSAVAPSPRDTLAALQARVQAKLSGLSSTTAPAQPTELHPMLRGDYKAPGRSGQAPMPRISSIKANQRKEKPKRLKIEHEAPASFTDPEKNPYFDPTLGAHRTAEPHARRAGKQFQFTRPGRYIEQAERLRNEAKMEQLKVEIAARAEVARLEDEVLDANAIKFSEPPEIEWWDAPFVSNGAYPQGDIVPVESLITIYVQHPVPVEPPASILSMSAAPSQLMLTRKERKKVRRQRRIELQSELRDKVKLGLLPPVEPKLRMSNFMRIMANQSVPDPTKLEAEVRRQMQARLDKHEADNQARKLTKEQRAAKHEGKVESEEQKGVVAAVFRVSNLQHPQHRYKVSINAKQHHLTGVALVCENLSLVVVEGPEKFVKAYKKLMLRRIDWVNGEIKLDAVASSADGKAEIDWSKNSCHMIWQGPIEQRRFTQFRLRDCATEGLAKRVLTSAGCDSYWQLAKQFDPSTAVASDLLL</sequence>
<proteinExistence type="predicted"/>
<keyword evidence="7" id="KW-0687">Ribonucleoprotein</keyword>
<dbReference type="GO" id="GO:0000398">
    <property type="term" value="P:mRNA splicing, via spliceosome"/>
    <property type="evidence" value="ECO:0007669"/>
    <property type="project" value="InterPro"/>
</dbReference>
<protein>
    <submittedName>
        <fullName evidence="7">U4/U5/U6 small nuclear ribonucleoprotein prp3</fullName>
    </submittedName>
</protein>
<evidence type="ECO:0000256" key="4">
    <source>
        <dbReference type="ARBA" id="ARBA00023242"/>
    </source>
</evidence>
<evidence type="ECO:0000313" key="8">
    <source>
        <dbReference type="Proteomes" id="UP001151516"/>
    </source>
</evidence>